<evidence type="ECO:0000256" key="1">
    <source>
        <dbReference type="SAM" id="MobiDB-lite"/>
    </source>
</evidence>
<feature type="compositionally biased region" description="Basic and acidic residues" evidence="1">
    <location>
        <begin position="1"/>
        <end position="12"/>
    </location>
</feature>
<evidence type="ECO:0000313" key="2">
    <source>
        <dbReference type="EMBL" id="KIJ38371.1"/>
    </source>
</evidence>
<dbReference type="HOGENOM" id="CLU_565213_0_0_1"/>
<feature type="compositionally biased region" description="Basic and acidic residues" evidence="1">
    <location>
        <begin position="154"/>
        <end position="170"/>
    </location>
</feature>
<name>A0A0C9VLE9_SPHS4</name>
<dbReference type="OrthoDB" id="2665632at2759"/>
<dbReference type="EMBL" id="KN837161">
    <property type="protein sequence ID" value="KIJ38371.1"/>
    <property type="molecule type" value="Genomic_DNA"/>
</dbReference>
<gene>
    <name evidence="2" type="ORF">M422DRAFT_259036</name>
</gene>
<feature type="region of interest" description="Disordered" evidence="1">
    <location>
        <begin position="1"/>
        <end position="204"/>
    </location>
</feature>
<protein>
    <submittedName>
        <fullName evidence="2">Uncharacterized protein</fullName>
    </submittedName>
</protein>
<keyword evidence="3" id="KW-1185">Reference proteome</keyword>
<feature type="compositionally biased region" description="Polar residues" evidence="1">
    <location>
        <begin position="142"/>
        <end position="153"/>
    </location>
</feature>
<dbReference type="AlphaFoldDB" id="A0A0C9VLE9"/>
<dbReference type="Proteomes" id="UP000054279">
    <property type="component" value="Unassembled WGS sequence"/>
</dbReference>
<feature type="region of interest" description="Disordered" evidence="1">
    <location>
        <begin position="500"/>
        <end position="545"/>
    </location>
</feature>
<accession>A0A0C9VLE9</accession>
<feature type="compositionally biased region" description="Basic and acidic residues" evidence="1">
    <location>
        <begin position="514"/>
        <end position="526"/>
    </location>
</feature>
<feature type="compositionally biased region" description="Polar residues" evidence="1">
    <location>
        <begin position="107"/>
        <end position="119"/>
    </location>
</feature>
<reference evidence="2 3" key="1">
    <citation type="submission" date="2014-06" db="EMBL/GenBank/DDBJ databases">
        <title>Evolutionary Origins and Diversification of the Mycorrhizal Mutualists.</title>
        <authorList>
            <consortium name="DOE Joint Genome Institute"/>
            <consortium name="Mycorrhizal Genomics Consortium"/>
            <person name="Kohler A."/>
            <person name="Kuo A."/>
            <person name="Nagy L.G."/>
            <person name="Floudas D."/>
            <person name="Copeland A."/>
            <person name="Barry K.W."/>
            <person name="Cichocki N."/>
            <person name="Veneault-Fourrey C."/>
            <person name="LaButti K."/>
            <person name="Lindquist E.A."/>
            <person name="Lipzen A."/>
            <person name="Lundell T."/>
            <person name="Morin E."/>
            <person name="Murat C."/>
            <person name="Riley R."/>
            <person name="Ohm R."/>
            <person name="Sun H."/>
            <person name="Tunlid A."/>
            <person name="Henrissat B."/>
            <person name="Grigoriev I.V."/>
            <person name="Hibbett D.S."/>
            <person name="Martin F."/>
        </authorList>
    </citation>
    <scope>NUCLEOTIDE SEQUENCE [LARGE SCALE GENOMIC DNA]</scope>
    <source>
        <strain evidence="2 3">SS14</strain>
    </source>
</reference>
<feature type="compositionally biased region" description="Basic residues" evidence="1">
    <location>
        <begin position="530"/>
        <end position="545"/>
    </location>
</feature>
<organism evidence="2 3">
    <name type="scientific">Sphaerobolus stellatus (strain SS14)</name>
    <dbReference type="NCBI Taxonomy" id="990650"/>
    <lineage>
        <taxon>Eukaryota</taxon>
        <taxon>Fungi</taxon>
        <taxon>Dikarya</taxon>
        <taxon>Basidiomycota</taxon>
        <taxon>Agaricomycotina</taxon>
        <taxon>Agaricomycetes</taxon>
        <taxon>Phallomycetidae</taxon>
        <taxon>Geastrales</taxon>
        <taxon>Sphaerobolaceae</taxon>
        <taxon>Sphaerobolus</taxon>
    </lineage>
</organism>
<feature type="compositionally biased region" description="Polar residues" evidence="1">
    <location>
        <begin position="172"/>
        <end position="181"/>
    </location>
</feature>
<evidence type="ECO:0000313" key="3">
    <source>
        <dbReference type="Proteomes" id="UP000054279"/>
    </source>
</evidence>
<proteinExistence type="predicted"/>
<sequence length="545" mass="59851">MDAMANRKEAPVHKGPIPPSPPKIFSSERTIEKRTADSLTTTPSRLRASKRTNDGSDEPNPFNSPTPSAPAAFKARLGLTTPHTTEAVIKTNPLSKLHFKKKGHPRNSMSEATSRQAGQNAPDLPGPTPPSGTRDGTEHDQVSTPTTEVSNTEGEMHAKADEDHDMDANHSHAPTITSKLGDSTTSDDDVVSEDSANPAEVNDANVAPEYAYPLLTPTGGYPEVHGIYQSRALSIATPETLIRWSKDKIAGGDPAEVFAWVANYHGEVDKELAHVTLAATLSTILGRGIIPDALSAISKPPPKSGDIWPFHISDLHPNEVIHLTTRFAWIFKNIQFFVVPSPIPPPTYVATLVKSIAFNEDAAIDSNWVAGLVRKCLRNHHPELLSFCGAYHEAIKVKGKTDAKFYLNKVLDTLRIRRFSLTDSGHKTTFYYNIHVDFPTNLHEKFDTWKDLFERFNADGSKPAYFDLEILGKVEVLRRRFTCLVCKGLDHPTAECKYPSIPGWPKPVPKPAKRQAEVSARNDRGSRGGRAFHRGGGRGRRGRGA</sequence>